<feature type="compositionally biased region" description="Acidic residues" evidence="1">
    <location>
        <begin position="288"/>
        <end position="302"/>
    </location>
</feature>
<name>A0A1G2P1V1_9BACT</name>
<feature type="region of interest" description="Disordered" evidence="1">
    <location>
        <begin position="282"/>
        <end position="302"/>
    </location>
</feature>
<evidence type="ECO:0000313" key="2">
    <source>
        <dbReference type="EMBL" id="OHA41561.1"/>
    </source>
</evidence>
<proteinExistence type="predicted"/>
<dbReference type="Proteomes" id="UP000177269">
    <property type="component" value="Unassembled WGS sequence"/>
</dbReference>
<dbReference type="EMBL" id="MHSK01000031">
    <property type="protein sequence ID" value="OHA41561.1"/>
    <property type="molecule type" value="Genomic_DNA"/>
</dbReference>
<gene>
    <name evidence="2" type="ORF">A3G52_02760</name>
</gene>
<protein>
    <submittedName>
        <fullName evidence="2">Uncharacterized protein</fullName>
    </submittedName>
</protein>
<accession>A0A1G2P1V1</accession>
<evidence type="ECO:0000313" key="3">
    <source>
        <dbReference type="Proteomes" id="UP000177269"/>
    </source>
</evidence>
<reference evidence="2 3" key="1">
    <citation type="journal article" date="2016" name="Nat. Commun.">
        <title>Thousands of microbial genomes shed light on interconnected biogeochemical processes in an aquifer system.</title>
        <authorList>
            <person name="Anantharaman K."/>
            <person name="Brown C.T."/>
            <person name="Hug L.A."/>
            <person name="Sharon I."/>
            <person name="Castelle C.J."/>
            <person name="Probst A.J."/>
            <person name="Thomas B.C."/>
            <person name="Singh A."/>
            <person name="Wilkins M.J."/>
            <person name="Karaoz U."/>
            <person name="Brodie E.L."/>
            <person name="Williams K.H."/>
            <person name="Hubbard S.S."/>
            <person name="Banfield J.F."/>
        </authorList>
    </citation>
    <scope>NUCLEOTIDE SEQUENCE [LARGE SCALE GENOMIC DNA]</scope>
</reference>
<dbReference type="AlphaFoldDB" id="A0A1G2P1V1"/>
<sequence>MKFNKTIIIFAVVVIAGSYYHVSAETDTDVRSSEEVRVRLDPSRARRDIERPEARAQVETRQKIEMDNRREETRVRVDARGGMEDGSVETRSREEVRVINRIRSDEVRDRAGIIKQELIQQARVRSDARPRISAEIMEKREEYRSMSFEQRQEKREEIREKLKSERNKNIVRRVHMLIAKLNSAVDRLLVIGSKLETRIEKMEERGIVLTRAKELVSDFKDKAVIADEDIASAEAEITLMISGEITSDTGAKVRTALKTAEESVRAVHKALVEATKAVKANVKTEQETSAEVEEGDEEISNI</sequence>
<organism evidence="2 3">
    <name type="scientific">Candidatus Taylorbacteria bacterium RIFCSPLOWO2_12_FULL_43_20</name>
    <dbReference type="NCBI Taxonomy" id="1802332"/>
    <lineage>
        <taxon>Bacteria</taxon>
        <taxon>Candidatus Tayloriibacteriota</taxon>
    </lineage>
</organism>
<evidence type="ECO:0000256" key="1">
    <source>
        <dbReference type="SAM" id="MobiDB-lite"/>
    </source>
</evidence>
<comment type="caution">
    <text evidence="2">The sequence shown here is derived from an EMBL/GenBank/DDBJ whole genome shotgun (WGS) entry which is preliminary data.</text>
</comment>